<organism evidence="3 4">
    <name type="scientific">Rhizoctonia solani</name>
    <dbReference type="NCBI Taxonomy" id="456999"/>
    <lineage>
        <taxon>Eukaryota</taxon>
        <taxon>Fungi</taxon>
        <taxon>Dikarya</taxon>
        <taxon>Basidiomycota</taxon>
        <taxon>Agaricomycotina</taxon>
        <taxon>Agaricomycetes</taxon>
        <taxon>Cantharellales</taxon>
        <taxon>Ceratobasidiaceae</taxon>
        <taxon>Rhizoctonia</taxon>
    </lineage>
</organism>
<keyword evidence="2" id="KW-0812">Transmembrane</keyword>
<sequence>MLIASKRRQRRRTRVQRPQPHWFTMGSFRSLGRRLWNPPPSFKEERYAWFIAPRYYVSLEDVIADKHPSPLSRQDFEDYLCYAEGSAGNLYFHDWVYNYRRLYNEWTKSVLPTATIGLSSSSKHLYPARELWERLKDCQDRQLRDEFSSAKATFFQPGASMRLNIDTKLRDRVLLIPNLPPSHNQQLTDKLPSYPNQPEPGIFDPILEQVDKALEATLSRFVRLAFCNAGLWHFCLGHLLGACILAAGLALWSLGVMSLQRRFVAGSLPLIWIGVWFLLVSVSGVCLGVYSTGDARQLYPWELAKPVPGGAVSPPILSIAPVPNDRSPLSSYSFGRKPSTISHLLPLASPPLPSPELAYQPRVNEGRRWSEGVLRIWGRHKRQAILRSADQSTLDRRHSVELYDSLPPARRTKNLPRTSLVLDVEQAYGPTTTHIPSLSPPREPTTFEVSYPRRNAAVDLGLELQTSGFGPEGRPDSPFTEENDFGIVLSDVYEADTPHESSYPASWTTFAMPTSIREEGTCQPCPPESLDRLAPLIQAPELAVARRQTMPDIYTPTTETLTIDPSTSRRGSKSSDLESGGELYWPWPRTLLGPMTLVHSPLVRRAHWVTVWRTAAIAAVVTCGMTLGLIL</sequence>
<feature type="region of interest" description="Disordered" evidence="1">
    <location>
        <begin position="557"/>
        <end position="579"/>
    </location>
</feature>
<evidence type="ECO:0000256" key="1">
    <source>
        <dbReference type="SAM" id="MobiDB-lite"/>
    </source>
</evidence>
<dbReference type="EMBL" id="CAJMWV010002165">
    <property type="protein sequence ID" value="CAE6456168.1"/>
    <property type="molecule type" value="Genomic_DNA"/>
</dbReference>
<keyword evidence="2" id="KW-1133">Transmembrane helix</keyword>
<keyword evidence="2" id="KW-0472">Membrane</keyword>
<protein>
    <recommendedName>
        <fullName evidence="5">RGS domain-containing protein</fullName>
    </recommendedName>
</protein>
<evidence type="ECO:0000313" key="4">
    <source>
        <dbReference type="Proteomes" id="UP000663831"/>
    </source>
</evidence>
<dbReference type="PANTHER" id="PTHR39466">
    <property type="entry name" value="RGS DOMAIN-CONTAINING PROTEIN"/>
    <property type="match status" value="1"/>
</dbReference>
<dbReference type="SUPFAM" id="SSF48097">
    <property type="entry name" value="Regulator of G-protein signaling, RGS"/>
    <property type="match status" value="1"/>
</dbReference>
<evidence type="ECO:0000313" key="3">
    <source>
        <dbReference type="EMBL" id="CAE6456168.1"/>
    </source>
</evidence>
<accession>A0A8H3BHC0</accession>
<name>A0A8H3BHC0_9AGAM</name>
<comment type="caution">
    <text evidence="3">The sequence shown here is derived from an EMBL/GenBank/DDBJ whole genome shotgun (WGS) entry which is preliminary data.</text>
</comment>
<dbReference type="InterPro" id="IPR044926">
    <property type="entry name" value="RGS_subdomain_2"/>
</dbReference>
<feature type="transmembrane region" description="Helical" evidence="2">
    <location>
        <begin position="270"/>
        <end position="290"/>
    </location>
</feature>
<feature type="transmembrane region" description="Helical" evidence="2">
    <location>
        <begin position="610"/>
        <end position="630"/>
    </location>
</feature>
<dbReference type="Proteomes" id="UP000663831">
    <property type="component" value="Unassembled WGS sequence"/>
</dbReference>
<gene>
    <name evidence="3" type="ORF">RDB_LOCUS71621</name>
</gene>
<evidence type="ECO:0008006" key="5">
    <source>
        <dbReference type="Google" id="ProtNLM"/>
    </source>
</evidence>
<feature type="compositionally biased region" description="Polar residues" evidence="1">
    <location>
        <begin position="557"/>
        <end position="569"/>
    </location>
</feature>
<feature type="transmembrane region" description="Helical" evidence="2">
    <location>
        <begin position="230"/>
        <end position="250"/>
    </location>
</feature>
<reference evidence="3" key="1">
    <citation type="submission" date="2021-01" db="EMBL/GenBank/DDBJ databases">
        <authorList>
            <person name="Kaushik A."/>
        </authorList>
    </citation>
    <scope>NUCLEOTIDE SEQUENCE</scope>
    <source>
        <strain evidence="3">AG3-1AP</strain>
    </source>
</reference>
<evidence type="ECO:0000256" key="2">
    <source>
        <dbReference type="SAM" id="Phobius"/>
    </source>
</evidence>
<dbReference type="InterPro" id="IPR036305">
    <property type="entry name" value="RGS_sf"/>
</dbReference>
<proteinExistence type="predicted"/>
<dbReference type="AlphaFoldDB" id="A0A8H3BHC0"/>
<dbReference type="Gene3D" id="1.10.167.10">
    <property type="entry name" value="Regulator of G-protein Signalling 4, domain 2"/>
    <property type="match status" value="1"/>
</dbReference>
<dbReference type="PANTHER" id="PTHR39466:SF1">
    <property type="entry name" value="RGS DOMAIN-CONTAINING PROTEIN"/>
    <property type="match status" value="1"/>
</dbReference>